<protein>
    <submittedName>
        <fullName evidence="1">Uncharacterized protein YbcV (DUF1398 family)</fullName>
    </submittedName>
</protein>
<name>A0A840R1K3_9GAMM</name>
<dbReference type="Pfam" id="PF07166">
    <property type="entry name" value="DUF1398"/>
    <property type="match status" value="1"/>
</dbReference>
<gene>
    <name evidence="1" type="ORF">HNQ57_000888</name>
</gene>
<dbReference type="InterPro" id="IPR036696">
    <property type="entry name" value="YdfO-like_sf"/>
</dbReference>
<keyword evidence="2" id="KW-1185">Reference proteome</keyword>
<comment type="caution">
    <text evidence="1">The sequence shown here is derived from an EMBL/GenBank/DDBJ whole genome shotgun (WGS) entry which is preliminary data.</text>
</comment>
<dbReference type="AlphaFoldDB" id="A0A840R1K3"/>
<dbReference type="RefSeq" id="WP_184461404.1">
    <property type="nucleotide sequence ID" value="NZ_JACHHW010000002.1"/>
</dbReference>
<evidence type="ECO:0000313" key="2">
    <source>
        <dbReference type="Proteomes" id="UP000536640"/>
    </source>
</evidence>
<evidence type="ECO:0000313" key="1">
    <source>
        <dbReference type="EMBL" id="MBB5186627.1"/>
    </source>
</evidence>
<dbReference type="EMBL" id="JACHHW010000002">
    <property type="protein sequence ID" value="MBB5186627.1"/>
    <property type="molecule type" value="Genomic_DNA"/>
</dbReference>
<sequence length="135" mass="14689">MNADIITSAAHASHAGHVSFPEFVGALIGQGVEYYYVNFNALQTSFYSSEGSAVSVPLPFESLPAVSADFDARGLKAAIVDSQNNSQSYRQFSERAMQSGVLGYFAFLRGKRVIYIGRQGDQHIEWFPGVSPEST</sequence>
<dbReference type="Proteomes" id="UP000536640">
    <property type="component" value="Unassembled WGS sequence"/>
</dbReference>
<dbReference type="InterPro" id="IPR009833">
    <property type="entry name" value="DUF1398"/>
</dbReference>
<accession>A0A840R1K3</accession>
<organism evidence="1 2">
    <name type="scientific">Zhongshania antarctica</name>
    <dbReference type="NCBI Taxonomy" id="641702"/>
    <lineage>
        <taxon>Bacteria</taxon>
        <taxon>Pseudomonadati</taxon>
        <taxon>Pseudomonadota</taxon>
        <taxon>Gammaproteobacteria</taxon>
        <taxon>Cellvibrionales</taxon>
        <taxon>Spongiibacteraceae</taxon>
        <taxon>Zhongshania</taxon>
    </lineage>
</organism>
<proteinExistence type="predicted"/>
<reference evidence="1 2" key="1">
    <citation type="submission" date="2020-08" db="EMBL/GenBank/DDBJ databases">
        <title>Genomic Encyclopedia of Type Strains, Phase IV (KMG-IV): sequencing the most valuable type-strain genomes for metagenomic binning, comparative biology and taxonomic classification.</title>
        <authorList>
            <person name="Goeker M."/>
        </authorList>
    </citation>
    <scope>NUCLEOTIDE SEQUENCE [LARGE SCALE GENOMIC DNA]</scope>
    <source>
        <strain evidence="1 2">DSM 25701</strain>
    </source>
</reference>
<dbReference type="Gene3D" id="3.30.1810.10">
    <property type="entry name" value="YdfO-like"/>
    <property type="match status" value="1"/>
</dbReference>
<dbReference type="SUPFAM" id="SSF160419">
    <property type="entry name" value="YdfO-like"/>
    <property type="match status" value="1"/>
</dbReference>